<reference evidence="1 2" key="1">
    <citation type="submission" date="2020-08" db="EMBL/GenBank/DDBJ databases">
        <title>A Genomic Blueprint of the Chicken Gut Microbiome.</title>
        <authorList>
            <person name="Gilroy R."/>
            <person name="Ravi A."/>
            <person name="Getino M."/>
            <person name="Pursley I."/>
            <person name="Horton D.L."/>
            <person name="Alikhan N.-F."/>
            <person name="Baker D."/>
            <person name="Gharbi K."/>
            <person name="Hall N."/>
            <person name="Watson M."/>
            <person name="Adriaenssens E.M."/>
            <person name="Foster-Nyarko E."/>
            <person name="Jarju S."/>
            <person name="Secka A."/>
            <person name="Antonio M."/>
            <person name="Oren A."/>
            <person name="Chaudhuri R."/>
            <person name="La Ragione R.M."/>
            <person name="Hildebrand F."/>
            <person name="Pallen M.J."/>
        </authorList>
    </citation>
    <scope>NUCLEOTIDE SEQUENCE [LARGE SCALE GENOMIC DNA]</scope>
    <source>
        <strain evidence="1 2">Sa1BUA13</strain>
    </source>
</reference>
<comment type="caution">
    <text evidence="1">The sequence shown here is derived from an EMBL/GenBank/DDBJ whole genome shotgun (WGS) entry which is preliminary data.</text>
</comment>
<dbReference type="EMBL" id="JACSPU010000003">
    <property type="protein sequence ID" value="MBD8014971.1"/>
    <property type="molecule type" value="Genomic_DNA"/>
</dbReference>
<dbReference type="RefSeq" id="WP_191715201.1">
    <property type="nucleotide sequence ID" value="NZ_JACSPU010000003.1"/>
</dbReference>
<sequence length="397" mass="45853">MANELDILVLEQSDTMIYFRWTATEDVCRVKKEDQVVYTGTQNLFKDEGLKKGELYTYTIERLDSSGKWTDKIKLHTGTENRKQDSINRLEEIVLTAIVSENRISLAWGEIEGITEFDIYQNGTLVETVEKNQYTDRQVPMDQEFTYWIRGKRPVAKSEESFRKEKFTVAKIFGALNWNSSRDKAAMEDFWLTKIIAPLNELLSDKEKPKAYPVWHFRYHTFLPDLILKNPNLLSPFPYFQGDGRDFDPDSLHYRTQVNFTVDLKEEESSFAYDKDVGPTIGYNWRKKFSKADVASAEGIELEKIEETGHKVSITLKHSVGNPITTSPNIDYEVSAAFYRDGTYDIIGIHDQSPNHEVYLKDGDDGEWIGIHLTESEGLAYMAGPIASQYWRISNFH</sequence>
<accession>A0ABR8WD62</accession>
<evidence type="ECO:0000313" key="2">
    <source>
        <dbReference type="Proteomes" id="UP000658980"/>
    </source>
</evidence>
<dbReference type="Pfam" id="PF11579">
    <property type="entry name" value="DUF3238"/>
    <property type="match status" value="1"/>
</dbReference>
<dbReference type="Gene3D" id="2.60.40.10">
    <property type="entry name" value="Immunoglobulins"/>
    <property type="match status" value="1"/>
</dbReference>
<proteinExistence type="predicted"/>
<dbReference type="InterPro" id="IPR021631">
    <property type="entry name" value="DUF3238"/>
</dbReference>
<name>A0ABR8WD62_9BACL</name>
<protein>
    <submittedName>
        <fullName evidence="1">DUF3238 domain-containing protein</fullName>
    </submittedName>
</protein>
<dbReference type="Proteomes" id="UP000658980">
    <property type="component" value="Unassembled WGS sequence"/>
</dbReference>
<gene>
    <name evidence="1" type="ORF">H9630_09080</name>
</gene>
<evidence type="ECO:0000313" key="1">
    <source>
        <dbReference type="EMBL" id="MBD8014971.1"/>
    </source>
</evidence>
<dbReference type="InterPro" id="IPR013783">
    <property type="entry name" value="Ig-like_fold"/>
</dbReference>
<organism evidence="1 2">
    <name type="scientific">Planococcus wigleyi</name>
    <dbReference type="NCBI Taxonomy" id="2762216"/>
    <lineage>
        <taxon>Bacteria</taxon>
        <taxon>Bacillati</taxon>
        <taxon>Bacillota</taxon>
        <taxon>Bacilli</taxon>
        <taxon>Bacillales</taxon>
        <taxon>Caryophanaceae</taxon>
        <taxon>Planococcus</taxon>
    </lineage>
</organism>
<keyword evidence="2" id="KW-1185">Reference proteome</keyword>